<sequence length="283" mass="34206">MRRSFHVFRNDVAKMFELANVVEEERNKRIQLLNEEIHAEIECANEFIKRSNEQLTSLAHMNPSSNTVNFEELIASVKNEFREIFETYMKEFRFDDLNVDDIVQNAIREFAFTEPILDLPDNSEEAELLTKIDEKKKQIEKEKIEHLARMLMMQREKEELERDIKILQEEFGESRKNICKKEDEEKQQLHNDIESLQMELNEIENEIEKFREKIEHLARMLMMQREKEELERDIKILQEEFGESRKNICKKEDEEKQQLHNDIESLQMELNEIENEIEKLRVS</sequence>
<protein>
    <submittedName>
        <fullName evidence="3">Uncharacterized protein</fullName>
    </submittedName>
</protein>
<keyword evidence="2" id="KW-1185">Reference proteome</keyword>
<evidence type="ECO:0000313" key="2">
    <source>
        <dbReference type="Proteomes" id="UP000036681"/>
    </source>
</evidence>
<accession>A0A9J2Q2W4</accession>
<name>A0A9J2Q2W4_ASCLU</name>
<feature type="coiled-coil region" evidence="1">
    <location>
        <begin position="122"/>
        <end position="283"/>
    </location>
</feature>
<organism evidence="2 3">
    <name type="scientific">Ascaris lumbricoides</name>
    <name type="common">Giant roundworm</name>
    <dbReference type="NCBI Taxonomy" id="6252"/>
    <lineage>
        <taxon>Eukaryota</taxon>
        <taxon>Metazoa</taxon>
        <taxon>Ecdysozoa</taxon>
        <taxon>Nematoda</taxon>
        <taxon>Chromadorea</taxon>
        <taxon>Rhabditida</taxon>
        <taxon>Spirurina</taxon>
        <taxon>Ascaridomorpha</taxon>
        <taxon>Ascaridoidea</taxon>
        <taxon>Ascarididae</taxon>
        <taxon>Ascaris</taxon>
    </lineage>
</organism>
<evidence type="ECO:0000313" key="3">
    <source>
        <dbReference type="WBParaSite" id="ALUE_0001676601-mRNA-1"/>
    </source>
</evidence>
<dbReference type="AlphaFoldDB" id="A0A9J2Q2W4"/>
<dbReference type="Proteomes" id="UP000036681">
    <property type="component" value="Unplaced"/>
</dbReference>
<reference evidence="3" key="1">
    <citation type="submission" date="2023-03" db="UniProtKB">
        <authorList>
            <consortium name="WormBaseParasite"/>
        </authorList>
    </citation>
    <scope>IDENTIFICATION</scope>
</reference>
<keyword evidence="1" id="KW-0175">Coiled coil</keyword>
<evidence type="ECO:0000256" key="1">
    <source>
        <dbReference type="SAM" id="Coils"/>
    </source>
</evidence>
<dbReference type="WBParaSite" id="ALUE_0001676601-mRNA-1">
    <property type="protein sequence ID" value="ALUE_0001676601-mRNA-1"/>
    <property type="gene ID" value="ALUE_0001676601"/>
</dbReference>
<proteinExistence type="predicted"/>